<dbReference type="Gene3D" id="3.40.50.10140">
    <property type="entry name" value="Toll/interleukin-1 receptor homology (TIR) domain"/>
    <property type="match status" value="1"/>
</dbReference>
<dbReference type="Proteomes" id="UP000009309">
    <property type="component" value="Unassembled WGS sequence"/>
</dbReference>
<dbReference type="AlphaFoldDB" id="I2GMB1"/>
<name>I2GMB1_9BACT</name>
<dbReference type="SMART" id="SM00255">
    <property type="entry name" value="TIR"/>
    <property type="match status" value="1"/>
</dbReference>
<dbReference type="Pfam" id="PF13676">
    <property type="entry name" value="TIR_2"/>
    <property type="match status" value="1"/>
</dbReference>
<dbReference type="STRING" id="1185876.BN8_04269"/>
<evidence type="ECO:0000313" key="5">
    <source>
        <dbReference type="EMBL" id="CCH55038.1"/>
    </source>
</evidence>
<comment type="similarity">
    <text evidence="3">Belongs to the SDS22 family.</text>
</comment>
<dbReference type="Pfam" id="PF16095">
    <property type="entry name" value="COR-A"/>
    <property type="match status" value="1"/>
</dbReference>
<proteinExistence type="inferred from homology"/>
<dbReference type="eggNOG" id="COG4886">
    <property type="taxonomic scope" value="Bacteria"/>
</dbReference>
<comment type="caution">
    <text evidence="5">The sequence shown here is derived from an EMBL/GenBank/DDBJ whole genome shotgun (WGS) entry which is preliminary data.</text>
</comment>
<reference evidence="5 6" key="1">
    <citation type="journal article" date="2012" name="J. Bacteriol.">
        <title>Genome Sequence of the Filamentous Bacterium Fibrisoma limi BUZ 3T.</title>
        <authorList>
            <person name="Filippini M."/>
            <person name="Qi W."/>
            <person name="Jaenicke S."/>
            <person name="Goesmann A."/>
            <person name="Smits T.H."/>
            <person name="Bagheri H.C."/>
        </authorList>
    </citation>
    <scope>NUCLEOTIDE SEQUENCE [LARGE SCALE GENOMIC DNA]</scope>
    <source>
        <strain evidence="6">BUZ 3T</strain>
    </source>
</reference>
<dbReference type="Gene3D" id="3.80.10.10">
    <property type="entry name" value="Ribonuclease Inhibitor"/>
    <property type="match status" value="2"/>
</dbReference>
<sequence>MTPPEALKRIAACQKRHEPTLDLSGLKLVEIPPEISELVWLTTLSLRNNQIREIKGLASLNQLTELSLRNNRISEIKGLESLTQLTKLSLSDNRISEIKGLESLNQLTELYLLDNQISEIKGLEPLTQLTTLYLSDNQISEIKGLEPLTQLTTLNLSDNQISEIKGLEPLTQLTTLNLSYNQIREIKGLESLTQLTTLYLSYNQISEIKGLEPLTQLTTLYLSYNQISEIKGLESLTQLTTLYLSDNQIREIKGLESLTQLTTLYLSDNQIREIKGLTIAQLERMKKLDLTNNPIKGVQLSDFADVKGIIGYLKSQQEDPVRLVSNLRLKVNILGAGRIGKTQLFRFFKKEPFTDNEPETHGTNAYDYVLPHTDYRAKLWDFGGQSYHHGFHYLFLRKSDFYVVLWRNNRQRDPDYGYWLGTVRAFAPDPAQAPLLLVQNCWTSWSEDYQQAQNDSNLPDVVAYPDSERLRLYQLGLTDVFAIDVRQLSGSGLRERYFLDVLHSRMQHHADSFDRISLKWVRVAERLDESPLEDFYLKKGAFKKRYADDFDETAFAGLLNYLEFSGNILYFRERPLLDQYVFANPPQLSDWLFSTILDAEFKDKNEGRISRQLLAKKHGKEKSDLFFALMDEFGLIFKQPHPDSPTATTSDVYIIPQFLPEYKHSFKQVLLELLPFTFSLKFPDFIHEGTIFRFIAAYGRYAKDNTAYWKYGLLFSYETNRHRTNKTPEQKHEDTLQVLVYYLYENRQLMVHIEDRKGRSEAAREIFDYFVFDRHSLPSTETPVEKPGAGRKKKENLTEREDIALRTSNPSRDLKDLKSAAYLSTNRPYFMDVAETMQNVKDQNYFGTCVTTRKRIKLDFMAINLLSNDDKRKLRIFFSYSHKDEAYRKEFDVHMAMLKRSGRIEAWHDREIRAGEEWDDRIKEQLEMADIALLMISADFLNSNYIWEQELGILRRRLEAKDGVVVIPIFTRPCDTRDFDMMRFQGAQRDQQSKLPWISSSPDRDQIYMDIVGEIRKTIDSIR</sequence>
<dbReference type="PROSITE" id="PS50104">
    <property type="entry name" value="TIR"/>
    <property type="match status" value="1"/>
</dbReference>
<evidence type="ECO:0000256" key="1">
    <source>
        <dbReference type="ARBA" id="ARBA00022614"/>
    </source>
</evidence>
<dbReference type="PANTHER" id="PTHR45973:SF23">
    <property type="entry name" value="PROTEIN PHOSPHATASE 1 REGULATORY SUBUNIT 7"/>
    <property type="match status" value="1"/>
</dbReference>
<dbReference type="Pfam" id="PF14580">
    <property type="entry name" value="LRR_9"/>
    <property type="match status" value="1"/>
</dbReference>
<dbReference type="InterPro" id="IPR001611">
    <property type="entry name" value="Leu-rich_rpt"/>
</dbReference>
<dbReference type="eggNOG" id="COG1100">
    <property type="taxonomic scope" value="Bacteria"/>
</dbReference>
<keyword evidence="1" id="KW-0433">Leucine-rich repeat</keyword>
<gene>
    <name evidence="5" type="ORF">BN8_04269</name>
</gene>
<dbReference type="SUPFAM" id="SSF52058">
    <property type="entry name" value="L domain-like"/>
    <property type="match status" value="1"/>
</dbReference>
<feature type="domain" description="TIR" evidence="4">
    <location>
        <begin position="872"/>
        <end position="1015"/>
    </location>
</feature>
<dbReference type="PROSITE" id="PS51450">
    <property type="entry name" value="LRR"/>
    <property type="match status" value="11"/>
</dbReference>
<dbReference type="InterPro" id="IPR027417">
    <property type="entry name" value="P-loop_NTPase"/>
</dbReference>
<dbReference type="Pfam" id="PF08477">
    <property type="entry name" value="Roc"/>
    <property type="match status" value="1"/>
</dbReference>
<dbReference type="SMART" id="SM00365">
    <property type="entry name" value="LRR_SD22"/>
    <property type="match status" value="12"/>
</dbReference>
<dbReference type="RefSeq" id="WP_009283610.1">
    <property type="nucleotide sequence ID" value="NZ_CAIT01000008.1"/>
</dbReference>
<dbReference type="Pfam" id="PF12799">
    <property type="entry name" value="LRR_4"/>
    <property type="match status" value="4"/>
</dbReference>
<dbReference type="EMBL" id="CAIT01000008">
    <property type="protein sequence ID" value="CCH55038.1"/>
    <property type="molecule type" value="Genomic_DNA"/>
</dbReference>
<dbReference type="InterPro" id="IPR032675">
    <property type="entry name" value="LRR_dom_sf"/>
</dbReference>
<dbReference type="OrthoDB" id="1148122at2"/>
<protein>
    <submittedName>
        <fullName evidence="5">Internalin-A</fullName>
    </submittedName>
</protein>
<evidence type="ECO:0000259" key="4">
    <source>
        <dbReference type="PROSITE" id="PS50104"/>
    </source>
</evidence>
<dbReference type="SUPFAM" id="SSF52540">
    <property type="entry name" value="P-loop containing nucleoside triphosphate hydrolases"/>
    <property type="match status" value="1"/>
</dbReference>
<dbReference type="InterPro" id="IPR032171">
    <property type="entry name" value="COR-A"/>
</dbReference>
<evidence type="ECO:0000256" key="3">
    <source>
        <dbReference type="ARBA" id="ARBA00023460"/>
    </source>
</evidence>
<keyword evidence="2" id="KW-0677">Repeat</keyword>
<dbReference type="InterPro" id="IPR050576">
    <property type="entry name" value="Cilia_flagella_integrity"/>
</dbReference>
<dbReference type="SMART" id="SM00369">
    <property type="entry name" value="LRR_TYP"/>
    <property type="match status" value="11"/>
</dbReference>
<accession>I2GMB1</accession>
<evidence type="ECO:0000256" key="2">
    <source>
        <dbReference type="ARBA" id="ARBA00022737"/>
    </source>
</evidence>
<dbReference type="PANTHER" id="PTHR45973">
    <property type="entry name" value="PROTEIN PHOSPHATASE 1 REGULATORY SUBUNIT SDS22-RELATED"/>
    <property type="match status" value="1"/>
</dbReference>
<evidence type="ECO:0000313" key="6">
    <source>
        <dbReference type="Proteomes" id="UP000009309"/>
    </source>
</evidence>
<dbReference type="InterPro" id="IPR025875">
    <property type="entry name" value="Leu-rich_rpt_4"/>
</dbReference>
<dbReference type="InterPro" id="IPR003591">
    <property type="entry name" value="Leu-rich_rpt_typical-subtyp"/>
</dbReference>
<dbReference type="InterPro" id="IPR035897">
    <property type="entry name" value="Toll_tir_struct_dom_sf"/>
</dbReference>
<organism evidence="5 6">
    <name type="scientific">Fibrisoma limi BUZ 3</name>
    <dbReference type="NCBI Taxonomy" id="1185876"/>
    <lineage>
        <taxon>Bacteria</taxon>
        <taxon>Pseudomonadati</taxon>
        <taxon>Bacteroidota</taxon>
        <taxon>Cytophagia</taxon>
        <taxon>Cytophagales</taxon>
        <taxon>Spirosomataceae</taxon>
        <taxon>Fibrisoma</taxon>
    </lineage>
</organism>
<keyword evidence="6" id="KW-1185">Reference proteome</keyword>
<dbReference type="GO" id="GO:0007165">
    <property type="term" value="P:signal transduction"/>
    <property type="evidence" value="ECO:0007669"/>
    <property type="project" value="InterPro"/>
</dbReference>
<dbReference type="Gene3D" id="3.40.50.300">
    <property type="entry name" value="P-loop containing nucleotide triphosphate hydrolases"/>
    <property type="match status" value="1"/>
</dbReference>
<dbReference type="InterPro" id="IPR000157">
    <property type="entry name" value="TIR_dom"/>
</dbReference>
<dbReference type="SUPFAM" id="SSF52200">
    <property type="entry name" value="Toll/Interleukin receptor TIR domain"/>
    <property type="match status" value="1"/>
</dbReference>